<dbReference type="AlphaFoldDB" id="A0A366H6I3"/>
<dbReference type="PROSITE" id="PS51668">
    <property type="entry name" value="TSAA_2"/>
    <property type="match status" value="1"/>
</dbReference>
<dbReference type="GO" id="GO:0008168">
    <property type="term" value="F:methyltransferase activity"/>
    <property type="evidence" value="ECO:0007669"/>
    <property type="project" value="UniProtKB-KW"/>
</dbReference>
<keyword evidence="4" id="KW-0808">Transferase</keyword>
<dbReference type="PANTHER" id="PTHR12818">
    <property type="entry name" value="TRNA (ADENINE(37)-N6)-METHYLTRANSFERASE"/>
    <property type="match status" value="1"/>
</dbReference>
<accession>A0A366H6I3</accession>
<dbReference type="SUPFAM" id="SSF118196">
    <property type="entry name" value="YaeB-like"/>
    <property type="match status" value="1"/>
</dbReference>
<dbReference type="PANTHER" id="PTHR12818:SF0">
    <property type="entry name" value="TRNA (ADENINE(37)-N6)-METHYLTRANSFERASE"/>
    <property type="match status" value="1"/>
</dbReference>
<keyword evidence="5" id="KW-1185">Reference proteome</keyword>
<feature type="domain" description="TsaA-like" evidence="3">
    <location>
        <begin position="5"/>
        <end position="138"/>
    </location>
</feature>
<evidence type="ECO:0000313" key="4">
    <source>
        <dbReference type="EMBL" id="RBP37585.1"/>
    </source>
</evidence>
<dbReference type="OrthoDB" id="9804309at2"/>
<organism evidence="4 5">
    <name type="scientific">Eoetvoesiella caeni</name>
    <dbReference type="NCBI Taxonomy" id="645616"/>
    <lineage>
        <taxon>Bacteria</taxon>
        <taxon>Pseudomonadati</taxon>
        <taxon>Pseudomonadota</taxon>
        <taxon>Betaproteobacteria</taxon>
        <taxon>Burkholderiales</taxon>
        <taxon>Alcaligenaceae</taxon>
        <taxon>Eoetvoesiella</taxon>
    </lineage>
</organism>
<keyword evidence="1" id="KW-0949">S-adenosyl-L-methionine</keyword>
<protein>
    <submittedName>
        <fullName evidence="4">tRNA (Thr-GGU) A37 N-methylase</fullName>
    </submittedName>
</protein>
<evidence type="ECO:0000256" key="1">
    <source>
        <dbReference type="ARBA" id="ARBA00022691"/>
    </source>
</evidence>
<dbReference type="RefSeq" id="WP_113934273.1">
    <property type="nucleotide sequence ID" value="NZ_JACCEU010000006.1"/>
</dbReference>
<dbReference type="Pfam" id="PF01980">
    <property type="entry name" value="TrmO_N"/>
    <property type="match status" value="1"/>
</dbReference>
<evidence type="ECO:0000259" key="3">
    <source>
        <dbReference type="PROSITE" id="PS51668"/>
    </source>
</evidence>
<evidence type="ECO:0000313" key="5">
    <source>
        <dbReference type="Proteomes" id="UP000253628"/>
    </source>
</evidence>
<comment type="similarity">
    <text evidence="2">Belongs to the tRNA methyltransferase O family.</text>
</comment>
<dbReference type="InterPro" id="IPR023370">
    <property type="entry name" value="TrmO-like_N"/>
</dbReference>
<comment type="caution">
    <text evidence="4">The sequence shown here is derived from an EMBL/GenBank/DDBJ whole genome shotgun (WGS) entry which is preliminary data.</text>
</comment>
<sequence>MKLTFEPIGFVRGGREQATKDHWADNRCVLSLDPGRFTPDALQGIEALSHIEVVFYFHIDDDEPCELGARHPRNRTDWPKVGIFAQHGRMRPNRIGVSVCNVIGQNGLDIEVQGLDAVDGTPILDIKPVWSGYLPRGELREPGWAHEIMKNYW</sequence>
<dbReference type="InterPro" id="IPR036413">
    <property type="entry name" value="YaeB-like_sf"/>
</dbReference>
<keyword evidence="4" id="KW-0489">Methyltransferase</keyword>
<dbReference type="GO" id="GO:0032259">
    <property type="term" value="P:methylation"/>
    <property type="evidence" value="ECO:0007669"/>
    <property type="project" value="UniProtKB-KW"/>
</dbReference>
<dbReference type="InterPro" id="IPR036414">
    <property type="entry name" value="YaeB_N_sf"/>
</dbReference>
<dbReference type="CDD" id="cd09281">
    <property type="entry name" value="UPF0066"/>
    <property type="match status" value="1"/>
</dbReference>
<gene>
    <name evidence="4" type="ORF">DFR37_109151</name>
</gene>
<dbReference type="EMBL" id="QNRQ01000009">
    <property type="protein sequence ID" value="RBP37585.1"/>
    <property type="molecule type" value="Genomic_DNA"/>
</dbReference>
<dbReference type="Gene3D" id="2.40.30.70">
    <property type="entry name" value="YaeB-like"/>
    <property type="match status" value="1"/>
</dbReference>
<reference evidence="4 5" key="1">
    <citation type="submission" date="2018-06" db="EMBL/GenBank/DDBJ databases">
        <title>Genomic Encyclopedia of Type Strains, Phase IV (KMG-IV): sequencing the most valuable type-strain genomes for metagenomic binning, comparative biology and taxonomic classification.</title>
        <authorList>
            <person name="Goeker M."/>
        </authorList>
    </citation>
    <scope>NUCLEOTIDE SEQUENCE [LARGE SCALE GENOMIC DNA]</scope>
    <source>
        <strain evidence="4 5">DSM 25520</strain>
    </source>
</reference>
<dbReference type="Proteomes" id="UP000253628">
    <property type="component" value="Unassembled WGS sequence"/>
</dbReference>
<dbReference type="InterPro" id="IPR040372">
    <property type="entry name" value="YaeB-like"/>
</dbReference>
<evidence type="ECO:0000256" key="2">
    <source>
        <dbReference type="ARBA" id="ARBA00033753"/>
    </source>
</evidence>
<proteinExistence type="inferred from homology"/>
<name>A0A366H6I3_9BURK</name>